<evidence type="ECO:0000313" key="2">
    <source>
        <dbReference type="Proteomes" id="UP000664203"/>
    </source>
</evidence>
<reference evidence="1" key="1">
    <citation type="submission" date="2021-03" db="EMBL/GenBank/DDBJ databases">
        <authorList>
            <person name="Tagirdzhanova G."/>
        </authorList>
    </citation>
    <scope>NUCLEOTIDE SEQUENCE</scope>
</reference>
<dbReference type="AlphaFoldDB" id="A0A8H3FRA5"/>
<organism evidence="1 2">
    <name type="scientific">Alectoria fallacina</name>
    <dbReference type="NCBI Taxonomy" id="1903189"/>
    <lineage>
        <taxon>Eukaryota</taxon>
        <taxon>Fungi</taxon>
        <taxon>Dikarya</taxon>
        <taxon>Ascomycota</taxon>
        <taxon>Pezizomycotina</taxon>
        <taxon>Lecanoromycetes</taxon>
        <taxon>OSLEUM clade</taxon>
        <taxon>Lecanoromycetidae</taxon>
        <taxon>Lecanorales</taxon>
        <taxon>Lecanorineae</taxon>
        <taxon>Parmeliaceae</taxon>
        <taxon>Alectoria</taxon>
    </lineage>
</organism>
<feature type="non-terminal residue" evidence="1">
    <location>
        <position position="57"/>
    </location>
</feature>
<accession>A0A8H3FRA5</accession>
<dbReference type="Proteomes" id="UP000664203">
    <property type="component" value="Unassembled WGS sequence"/>
</dbReference>
<keyword evidence="2" id="KW-1185">Reference proteome</keyword>
<gene>
    <name evidence="1" type="primary">DCL2_2</name>
    <name evidence="1" type="ORF">ALECFALPRED_004298</name>
</gene>
<comment type="caution">
    <text evidence="1">The sequence shown here is derived from an EMBL/GenBank/DDBJ whole genome shotgun (WGS) entry which is preliminary data.</text>
</comment>
<name>A0A8H3FRA5_9LECA</name>
<dbReference type="EMBL" id="CAJPDR010000266">
    <property type="protein sequence ID" value="CAF9929326.1"/>
    <property type="molecule type" value="Genomic_DNA"/>
</dbReference>
<protein>
    <submittedName>
        <fullName evidence="1">Dicer-like protein 2</fullName>
    </submittedName>
</protein>
<dbReference type="OrthoDB" id="416741at2759"/>
<dbReference type="SUPFAM" id="SSF52540">
    <property type="entry name" value="P-loop containing nucleoside triphosphate hydrolases"/>
    <property type="match status" value="1"/>
</dbReference>
<sequence>MAELSGRNVVAGEEPTVLNGLSGLESAFKPRPYQLEMLEESMRRNIIVAMDTGSGKT</sequence>
<proteinExistence type="predicted"/>
<evidence type="ECO:0000313" key="1">
    <source>
        <dbReference type="EMBL" id="CAF9929326.1"/>
    </source>
</evidence>
<dbReference type="InterPro" id="IPR027417">
    <property type="entry name" value="P-loop_NTPase"/>
</dbReference>
<dbReference type="Gene3D" id="3.40.50.300">
    <property type="entry name" value="P-loop containing nucleotide triphosphate hydrolases"/>
    <property type="match status" value="1"/>
</dbReference>